<dbReference type="InterPro" id="IPR001978">
    <property type="entry name" value="Troponin"/>
</dbReference>
<evidence type="ECO:0000256" key="2">
    <source>
        <dbReference type="ARBA" id="ARBA00004173"/>
    </source>
</evidence>
<evidence type="ECO:0000256" key="11">
    <source>
        <dbReference type="ARBA" id="ARBA00039977"/>
    </source>
</evidence>
<dbReference type="GO" id="GO:0003009">
    <property type="term" value="P:skeletal muscle contraction"/>
    <property type="evidence" value="ECO:0007669"/>
    <property type="project" value="TreeGrafter"/>
</dbReference>
<comment type="similarity">
    <text evidence="4">Belongs to the troponin T family.</text>
</comment>
<keyword evidence="7" id="KW-0007">Acetylation</keyword>
<dbReference type="GO" id="GO:0044391">
    <property type="term" value="C:ribosomal subunit"/>
    <property type="evidence" value="ECO:0007669"/>
    <property type="project" value="UniProtKB-ARBA"/>
</dbReference>
<evidence type="ECO:0000256" key="9">
    <source>
        <dbReference type="ARBA" id="ARBA00023179"/>
    </source>
</evidence>
<accession>A0A1V4JNN0</accession>
<feature type="compositionally biased region" description="Basic and acidic residues" evidence="13">
    <location>
        <begin position="194"/>
        <end position="236"/>
    </location>
</feature>
<evidence type="ECO:0000256" key="4">
    <source>
        <dbReference type="ARBA" id="ARBA00008330"/>
    </source>
</evidence>
<name>A0A1V4JNN0_PATFA</name>
<dbReference type="Proteomes" id="UP000190648">
    <property type="component" value="Unassembled WGS sequence"/>
</dbReference>
<dbReference type="GO" id="GO:0005861">
    <property type="term" value="C:troponin complex"/>
    <property type="evidence" value="ECO:0007669"/>
    <property type="project" value="InterPro"/>
</dbReference>
<dbReference type="GO" id="GO:0045214">
    <property type="term" value="P:sarcomere organization"/>
    <property type="evidence" value="ECO:0007669"/>
    <property type="project" value="TreeGrafter"/>
</dbReference>
<feature type="region of interest" description="Disordered" evidence="13">
    <location>
        <begin position="96"/>
        <end position="133"/>
    </location>
</feature>
<protein>
    <recommendedName>
        <fullName evidence="11">Large ribosomal subunit protein uL23m</fullName>
    </recommendedName>
    <alternativeName>
        <fullName evidence="12">39S ribosomal protein L23, mitochondrial</fullName>
    </alternativeName>
</protein>
<dbReference type="GO" id="GO:0006937">
    <property type="term" value="P:regulation of muscle contraction"/>
    <property type="evidence" value="ECO:0007669"/>
    <property type="project" value="InterPro"/>
</dbReference>
<dbReference type="OrthoDB" id="275582at2759"/>
<dbReference type="STRING" id="372326.A0A1V4JNN0"/>
<dbReference type="FunFam" id="3.30.70.330:FF:000284">
    <property type="entry name" value="39S ribosomal protein L23, mitochondrial"/>
    <property type="match status" value="1"/>
</dbReference>
<dbReference type="PANTHER" id="PTHR11521">
    <property type="entry name" value="TROPONIN T"/>
    <property type="match status" value="1"/>
</dbReference>
<gene>
    <name evidence="15" type="primary">TNNT3</name>
    <name evidence="15" type="ORF">AV530_013239</name>
</gene>
<evidence type="ECO:0000256" key="12">
    <source>
        <dbReference type="ARBA" id="ARBA00041375"/>
    </source>
</evidence>
<organism evidence="15 16">
    <name type="scientific">Patagioenas fasciata monilis</name>
    <dbReference type="NCBI Taxonomy" id="372326"/>
    <lineage>
        <taxon>Eukaryota</taxon>
        <taxon>Metazoa</taxon>
        <taxon>Chordata</taxon>
        <taxon>Craniata</taxon>
        <taxon>Vertebrata</taxon>
        <taxon>Euteleostomi</taxon>
        <taxon>Archelosauria</taxon>
        <taxon>Archosauria</taxon>
        <taxon>Dinosauria</taxon>
        <taxon>Saurischia</taxon>
        <taxon>Theropoda</taxon>
        <taxon>Coelurosauria</taxon>
        <taxon>Aves</taxon>
        <taxon>Neognathae</taxon>
        <taxon>Neoaves</taxon>
        <taxon>Columbimorphae</taxon>
        <taxon>Columbiformes</taxon>
        <taxon>Columbidae</taxon>
        <taxon>Patagioenas</taxon>
    </lineage>
</organism>
<dbReference type="GO" id="GO:0005523">
    <property type="term" value="F:tropomyosin binding"/>
    <property type="evidence" value="ECO:0007669"/>
    <property type="project" value="TreeGrafter"/>
</dbReference>
<evidence type="ECO:0000313" key="15">
    <source>
        <dbReference type="EMBL" id="OPJ73781.1"/>
    </source>
</evidence>
<feature type="compositionally biased region" description="Basic and acidic residues" evidence="13">
    <location>
        <begin position="478"/>
        <end position="490"/>
    </location>
</feature>
<feature type="region of interest" description="Disordered" evidence="13">
    <location>
        <begin position="194"/>
        <end position="238"/>
    </location>
</feature>
<dbReference type="EMBL" id="LSYS01006880">
    <property type="protein sequence ID" value="OPJ73781.1"/>
    <property type="molecule type" value="Genomic_DNA"/>
</dbReference>
<dbReference type="Pfam" id="PF00992">
    <property type="entry name" value="Troponin"/>
    <property type="match status" value="1"/>
</dbReference>
<evidence type="ECO:0000256" key="7">
    <source>
        <dbReference type="ARBA" id="ARBA00022990"/>
    </source>
</evidence>
<evidence type="ECO:0000256" key="13">
    <source>
        <dbReference type="SAM" id="MobiDB-lite"/>
    </source>
</evidence>
<evidence type="ECO:0000256" key="3">
    <source>
        <dbReference type="ARBA" id="ARBA00006700"/>
    </source>
</evidence>
<dbReference type="Gene3D" id="3.30.70.330">
    <property type="match status" value="1"/>
</dbReference>
<comment type="caution">
    <text evidence="15">The sequence shown here is derived from an EMBL/GenBank/DDBJ whole genome shotgun (WGS) entry which is preliminary data.</text>
</comment>
<keyword evidence="5" id="KW-0597">Phosphoprotein</keyword>
<keyword evidence="8" id="KW-0496">Mitochondrion</keyword>
<feature type="compositionally biased region" description="Acidic residues" evidence="13">
    <location>
        <begin position="99"/>
        <end position="115"/>
    </location>
</feature>
<dbReference type="GO" id="GO:0003735">
    <property type="term" value="F:structural constituent of ribosome"/>
    <property type="evidence" value="ECO:0007669"/>
    <property type="project" value="InterPro"/>
</dbReference>
<proteinExistence type="inferred from homology"/>
<dbReference type="SUPFAM" id="SSF90250">
    <property type="entry name" value="Troponin coil-coiled subunits"/>
    <property type="match status" value="1"/>
</dbReference>
<evidence type="ECO:0000256" key="1">
    <source>
        <dbReference type="ARBA" id="ARBA00003363"/>
    </source>
</evidence>
<keyword evidence="10" id="KW-0687">Ribonucleoprotein</keyword>
<dbReference type="Gene3D" id="1.20.5.350">
    <property type="match status" value="1"/>
</dbReference>
<keyword evidence="14" id="KW-0732">Signal</keyword>
<dbReference type="InterPro" id="IPR013025">
    <property type="entry name" value="Ribosomal_uL23-like"/>
</dbReference>
<dbReference type="Pfam" id="PF00276">
    <property type="entry name" value="Ribosomal_L23"/>
    <property type="match status" value="1"/>
</dbReference>
<dbReference type="FunFam" id="1.20.5.350:FF:000001">
    <property type="entry name" value="Troponin T, fast skeletal muscle"/>
    <property type="match status" value="1"/>
</dbReference>
<evidence type="ECO:0000313" key="16">
    <source>
        <dbReference type="Proteomes" id="UP000190648"/>
    </source>
</evidence>
<dbReference type="GO" id="GO:0031013">
    <property type="term" value="F:troponin I binding"/>
    <property type="evidence" value="ECO:0007669"/>
    <property type="project" value="TreeGrafter"/>
</dbReference>
<comment type="similarity">
    <text evidence="3">Belongs to the universal ribosomal protein uL23 family.</text>
</comment>
<dbReference type="SUPFAM" id="SSF54189">
    <property type="entry name" value="Ribosomal proteins S24e, L23 and L15e"/>
    <property type="match status" value="1"/>
</dbReference>
<keyword evidence="9" id="KW-0514">Muscle protein</keyword>
<evidence type="ECO:0000256" key="10">
    <source>
        <dbReference type="ARBA" id="ARBA00023274"/>
    </source>
</evidence>
<dbReference type="GO" id="GO:0006412">
    <property type="term" value="P:translation"/>
    <property type="evidence" value="ECO:0007669"/>
    <property type="project" value="InterPro"/>
</dbReference>
<comment type="subcellular location">
    <subcellularLocation>
        <location evidence="2">Mitochondrion</location>
    </subcellularLocation>
</comment>
<sequence length="497" mass="57630">MVFMQFGTLVHVCDLLSSALVLSPNLAAGERGFSKDRSPQALTHGRALVVLARVSPPPHHCSLPCPAQGIWGQSAPPEDQMELSASLSSSQKLAANMSDTEEVEQGEEEVQEEEVHEPVHEPAEEAHEEEEKPRIKLTAPKIPEGEKVDFDDIQKKRQNKDLIELQALIDSHFEARRKEEEELVALKERIEKRRAERAEQQRIRAEKEKERQARLAEEKARREEEDAKRKAEDDLKKKKALSSMGATYSSYLAKADQKRGKKQTARETKKKVLAERRKPLNIDHLNEDKLRDKAKELWDWLYQLENEKYDFTEQIKRKKYEIVTLRNRIDQAQKHSKKAGAKGKVGGRWKYPLFQLGGPQLRIFRPNFFMLAVRPGVPQPEDTVQFRVSMEMTKVDIKNYLEKIYNVPVAAVRTRIQYGANNKRNHKNQRVKKPDYKVAYVQLGQGQTFQFPNLFPEKEQDTETHAFDDFKDKYMEREKQRQKGDLRRGGVPDWFGL</sequence>
<feature type="chain" id="PRO_5013138804" description="Large ribosomal subunit protein uL23m" evidence="14">
    <location>
        <begin position="30"/>
        <end position="497"/>
    </location>
</feature>
<feature type="signal peptide" evidence="14">
    <location>
        <begin position="1"/>
        <end position="29"/>
    </location>
</feature>
<dbReference type="GO" id="GO:0030172">
    <property type="term" value="F:troponin C binding"/>
    <property type="evidence" value="ECO:0007669"/>
    <property type="project" value="TreeGrafter"/>
</dbReference>
<evidence type="ECO:0000256" key="8">
    <source>
        <dbReference type="ARBA" id="ARBA00023128"/>
    </source>
</evidence>
<keyword evidence="16" id="KW-1185">Reference proteome</keyword>
<dbReference type="PANTHER" id="PTHR11521:SF4">
    <property type="entry name" value="TROPONIN T, FAST SKELETAL MUSCLE"/>
    <property type="match status" value="1"/>
</dbReference>
<dbReference type="InterPro" id="IPR012677">
    <property type="entry name" value="Nucleotide-bd_a/b_plait_sf"/>
</dbReference>
<dbReference type="InterPro" id="IPR012678">
    <property type="entry name" value="Ribosomal_uL23/eL15/eS24_sf"/>
</dbReference>
<keyword evidence="6" id="KW-0689">Ribosomal protein</keyword>
<comment type="function">
    <text evidence="1">Troponin T is the tropomyosin-binding subunit of troponin, the thin filament regulatory complex which confers calcium-sensitivity to striated muscle actomyosin ATPase activity.</text>
</comment>
<dbReference type="GO" id="GO:0005739">
    <property type="term" value="C:mitochondrion"/>
    <property type="evidence" value="ECO:0007669"/>
    <property type="project" value="UniProtKB-SubCell"/>
</dbReference>
<evidence type="ECO:0000256" key="6">
    <source>
        <dbReference type="ARBA" id="ARBA00022980"/>
    </source>
</evidence>
<dbReference type="AlphaFoldDB" id="A0A1V4JNN0"/>
<feature type="compositionally biased region" description="Basic and acidic residues" evidence="13">
    <location>
        <begin position="116"/>
        <end position="133"/>
    </location>
</feature>
<feature type="region of interest" description="Disordered" evidence="13">
    <location>
        <begin position="478"/>
        <end position="497"/>
    </location>
</feature>
<reference evidence="15 16" key="1">
    <citation type="submission" date="2016-02" db="EMBL/GenBank/DDBJ databases">
        <title>Band-tailed pigeon sequencing and assembly.</title>
        <authorList>
            <person name="Soares A.E."/>
            <person name="Novak B.J."/>
            <person name="Rice E.S."/>
            <person name="O'Connell B."/>
            <person name="Chang D."/>
            <person name="Weber S."/>
            <person name="Shapiro B."/>
        </authorList>
    </citation>
    <scope>NUCLEOTIDE SEQUENCE [LARGE SCALE GENOMIC DNA]</scope>
    <source>
        <strain evidence="15">BTP2013</strain>
        <tissue evidence="15">Blood</tissue>
    </source>
</reference>
<evidence type="ECO:0000256" key="5">
    <source>
        <dbReference type="ARBA" id="ARBA00022553"/>
    </source>
</evidence>
<dbReference type="InterPro" id="IPR038077">
    <property type="entry name" value="Troponin_sf"/>
</dbReference>
<dbReference type="InterPro" id="IPR027707">
    <property type="entry name" value="TNNT"/>
</dbReference>
<evidence type="ECO:0000256" key="14">
    <source>
        <dbReference type="SAM" id="SignalP"/>
    </source>
</evidence>